<keyword evidence="5" id="KW-0560">Oxidoreductase</keyword>
<dbReference type="RefSeq" id="WP_144201308.1">
    <property type="nucleotide sequence ID" value="NZ_CAJPVH010000024.1"/>
</dbReference>
<dbReference type="SMART" id="SM00702">
    <property type="entry name" value="P4Hc"/>
    <property type="match status" value="1"/>
</dbReference>
<dbReference type="InterPro" id="IPR045054">
    <property type="entry name" value="P4HA-like"/>
</dbReference>
<dbReference type="InterPro" id="IPR006620">
    <property type="entry name" value="Pro_4_hyd_alph"/>
</dbReference>
<dbReference type="PROSITE" id="PS51471">
    <property type="entry name" value="FE2OG_OXY"/>
    <property type="match status" value="1"/>
</dbReference>
<protein>
    <submittedName>
        <fullName evidence="9">2-oxoglutarate-dependent dioxygenase</fullName>
    </submittedName>
</protein>
<name>A0ABY3EHD9_9BURK</name>
<dbReference type="InterPro" id="IPR044862">
    <property type="entry name" value="Pro_4_hyd_alph_FE2OG_OXY"/>
</dbReference>
<reference evidence="9 10" key="1">
    <citation type="submission" date="2019-05" db="EMBL/GenBank/DDBJ databases">
        <title>Whole genome sequence analysis of Cupriavidus campinensis S14E4C strain.</title>
        <authorList>
            <person name="Abbaszade G."/>
            <person name="Szabo A."/>
            <person name="Toumi M."/>
            <person name="Toth E."/>
        </authorList>
    </citation>
    <scope>NUCLEOTIDE SEQUENCE [LARGE SCALE GENOMIC DNA]</scope>
    <source>
        <strain evidence="9 10">S14E4C</strain>
    </source>
</reference>
<organism evidence="9 10">
    <name type="scientific">Cupriavidus campinensis</name>
    <dbReference type="NCBI Taxonomy" id="151783"/>
    <lineage>
        <taxon>Bacteria</taxon>
        <taxon>Pseudomonadati</taxon>
        <taxon>Pseudomonadota</taxon>
        <taxon>Betaproteobacteria</taxon>
        <taxon>Burkholderiales</taxon>
        <taxon>Burkholderiaceae</taxon>
        <taxon>Cupriavidus</taxon>
    </lineage>
</organism>
<dbReference type="Pfam" id="PF13640">
    <property type="entry name" value="2OG-FeII_Oxy_3"/>
    <property type="match status" value="1"/>
</dbReference>
<dbReference type="InterPro" id="IPR005123">
    <property type="entry name" value="Oxoglu/Fe-dep_dioxygenase_dom"/>
</dbReference>
<dbReference type="Gene3D" id="2.60.120.620">
    <property type="entry name" value="q2cbj1_9rhob like domain"/>
    <property type="match status" value="1"/>
</dbReference>
<keyword evidence="4 9" id="KW-0223">Dioxygenase</keyword>
<accession>A0ABY3EHD9</accession>
<gene>
    <name evidence="9" type="ORF">FGG12_22865</name>
</gene>
<keyword evidence="3" id="KW-0847">Vitamin C</keyword>
<comment type="cofactor">
    <cofactor evidence="1">
        <name>L-ascorbate</name>
        <dbReference type="ChEBI" id="CHEBI:38290"/>
    </cofactor>
</comment>
<dbReference type="Proteomes" id="UP000318943">
    <property type="component" value="Unassembled WGS sequence"/>
</dbReference>
<evidence type="ECO:0000256" key="2">
    <source>
        <dbReference type="ARBA" id="ARBA00022723"/>
    </source>
</evidence>
<dbReference type="GO" id="GO:0051213">
    <property type="term" value="F:dioxygenase activity"/>
    <property type="evidence" value="ECO:0007669"/>
    <property type="project" value="UniProtKB-KW"/>
</dbReference>
<evidence type="ECO:0000256" key="4">
    <source>
        <dbReference type="ARBA" id="ARBA00022964"/>
    </source>
</evidence>
<proteinExistence type="predicted"/>
<evidence type="ECO:0000256" key="1">
    <source>
        <dbReference type="ARBA" id="ARBA00001961"/>
    </source>
</evidence>
<evidence type="ECO:0000313" key="9">
    <source>
        <dbReference type="EMBL" id="TSP10342.1"/>
    </source>
</evidence>
<feature type="domain" description="Fe2OG dioxygenase" evidence="8">
    <location>
        <begin position="192"/>
        <end position="301"/>
    </location>
</feature>
<keyword evidence="10" id="KW-1185">Reference proteome</keyword>
<keyword evidence="6" id="KW-0408">Iron</keyword>
<evidence type="ECO:0000256" key="3">
    <source>
        <dbReference type="ARBA" id="ARBA00022896"/>
    </source>
</evidence>
<dbReference type="EMBL" id="VCIZ01000016">
    <property type="protein sequence ID" value="TSP10342.1"/>
    <property type="molecule type" value="Genomic_DNA"/>
</dbReference>
<evidence type="ECO:0000256" key="6">
    <source>
        <dbReference type="ARBA" id="ARBA00023004"/>
    </source>
</evidence>
<keyword evidence="2" id="KW-0479">Metal-binding</keyword>
<comment type="caution">
    <text evidence="9">The sequence shown here is derived from an EMBL/GenBank/DDBJ whole genome shotgun (WGS) entry which is preliminary data.</text>
</comment>
<evidence type="ECO:0000313" key="10">
    <source>
        <dbReference type="Proteomes" id="UP000318943"/>
    </source>
</evidence>
<evidence type="ECO:0000256" key="7">
    <source>
        <dbReference type="SAM" id="MobiDB-lite"/>
    </source>
</evidence>
<evidence type="ECO:0000256" key="5">
    <source>
        <dbReference type="ARBA" id="ARBA00023002"/>
    </source>
</evidence>
<feature type="region of interest" description="Disordered" evidence="7">
    <location>
        <begin position="71"/>
        <end position="99"/>
    </location>
</feature>
<feature type="compositionally biased region" description="Low complexity" evidence="7">
    <location>
        <begin position="71"/>
        <end position="83"/>
    </location>
</feature>
<dbReference type="PANTHER" id="PTHR10869">
    <property type="entry name" value="PROLYL 4-HYDROXYLASE ALPHA SUBUNIT"/>
    <property type="match status" value="1"/>
</dbReference>
<evidence type="ECO:0000259" key="8">
    <source>
        <dbReference type="PROSITE" id="PS51471"/>
    </source>
</evidence>
<sequence>MTFDSRTDAGAAGKQGYHASSPELERWLARHIKQGFKADALVLSMQRAGYDATFARAMVADALGQPHPAAADAAGATKAPAARARPKSDMVGPDPAGNAIRDAGRDIPVLFRIEAPRVMLLQGLLSEAECDAMVALSRDRMQRSSVVNPATGDENVHEARTSTGAMFQVGEHPLLEVLEARIAAVTGVPMEHGEGFQVLNYKPGAEYQPHYDYFNPKNPGEARQMAVGGQRVATLVIYLNSTPAGGATTFPRIGLDVAPVKGNAVFFSYRLPDGTLDDRTLHGGMPVVSGEKWIATKWLRERPYRVGS</sequence>
<dbReference type="PANTHER" id="PTHR10869:SF246">
    <property type="entry name" value="TRANSMEMBRANE PROLYL 4-HYDROXYLASE"/>
    <property type="match status" value="1"/>
</dbReference>